<feature type="transmembrane region" description="Helical" evidence="1">
    <location>
        <begin position="17"/>
        <end position="36"/>
    </location>
</feature>
<protein>
    <submittedName>
        <fullName evidence="2">Uncharacterized protein</fullName>
    </submittedName>
</protein>
<name>A0A384ZWP0_9CAUD</name>
<sequence length="197" mass="22638">MKNFFAKFFDLRAYDNWNLGAFFILFIVYAVMDVFIPDGYETLYLILAIGLNIAVLVFDQNELRKAEANVPSAWWILLMPVYVYMREKKNGKKNLRVAHAYLLLMLASMLFGFSADNARNPERVAADVCPIVDTIDLYRNARITCTRAYNFTEQYDGFWKGRVHLSNNMIVSVTADYNQKDGSVYVQTQGISDDAGY</sequence>
<keyword evidence="1" id="KW-0812">Transmembrane</keyword>
<dbReference type="EMBL" id="MH460460">
    <property type="protein sequence ID" value="AXG66647.1"/>
    <property type="molecule type" value="Genomic_DNA"/>
</dbReference>
<organism evidence="2 3">
    <name type="scientific">Dickeya phage vB_DsoM_JA13</name>
    <dbReference type="NCBI Taxonomy" id="2283030"/>
    <lineage>
        <taxon>Viruses</taxon>
        <taxon>Duplodnaviria</taxon>
        <taxon>Heunggongvirae</taxon>
        <taxon>Uroviricota</taxon>
        <taxon>Caudoviricetes</taxon>
        <taxon>Salmondvirus</taxon>
        <taxon>Salmondvirus JA11</taxon>
    </lineage>
</organism>
<evidence type="ECO:0000313" key="2">
    <source>
        <dbReference type="EMBL" id="AXG66647.1"/>
    </source>
</evidence>
<evidence type="ECO:0000256" key="1">
    <source>
        <dbReference type="SAM" id="Phobius"/>
    </source>
</evidence>
<proteinExistence type="predicted"/>
<gene>
    <name evidence="2" type="ORF">JA13_244</name>
</gene>
<dbReference type="Proteomes" id="UP000263742">
    <property type="component" value="Segment"/>
</dbReference>
<reference evidence="2 3" key="1">
    <citation type="journal article" date="2018" name="Front. Microbiol.">
        <title>Jumbo Bacteriophages Are Represented Within an Increasing Diversity of Environmental Viruses Infecting the Emerging Phytopathogen, Dickeya solani.</title>
        <authorList>
            <person name="Day A.W."/>
            <person name="Ahn J."/>
            <person name="Salmond G.P.C."/>
        </authorList>
    </citation>
    <scope>NUCLEOTIDE SEQUENCE [LARGE SCALE GENOMIC DNA]</scope>
</reference>
<keyword evidence="1" id="KW-0472">Membrane</keyword>
<keyword evidence="1" id="KW-1133">Transmembrane helix</keyword>
<evidence type="ECO:0000313" key="3">
    <source>
        <dbReference type="Proteomes" id="UP000263742"/>
    </source>
</evidence>
<feature type="transmembrane region" description="Helical" evidence="1">
    <location>
        <begin position="43"/>
        <end position="60"/>
    </location>
</feature>
<feature type="transmembrane region" description="Helical" evidence="1">
    <location>
        <begin position="97"/>
        <end position="115"/>
    </location>
</feature>
<accession>A0A384ZWP0</accession>